<evidence type="ECO:0000313" key="9">
    <source>
        <dbReference type="EMBL" id="PLW85884.1"/>
    </source>
</evidence>
<feature type="compositionally biased region" description="Polar residues" evidence="7">
    <location>
        <begin position="329"/>
        <end position="338"/>
    </location>
</feature>
<name>A0AAP8MDX9_9GAMM</name>
<accession>A0AAP8MDX9</accession>
<sequence length="1339" mass="144678">MRIFHFQKGQHLSNPPEDSSMNTEKLTTLGHWARGAALALLAASLGTSADDTEIYKSEFDASSGARPKVLIVFDDSGSMATQVTEERPPYDPTESYDGGAPDGRVYWARRNDDGTVTAPAPDSSQYFSASANRCDASYTPLTNNGRFTPERALRWVDSSIEEGQCEYVCPDGQTYRNPPGPNNAGCYTYETGTVPLNVLVWVQDDSGNDCPGSLYYVDPEGPNNDACYQEVVSSNSTSGWVYRDNDSGNDCSGGLTYLDIEIPGPDNDYDACFEWVSGPAYSDGWVFQGDRVQVCEDDTLIPGTWEDLSESSSSRNTTHVECRDDLTGETPNPSNGSGQADGFPQDNVATGNEYGPDIDNSIDWGSEALTFFTSHYIDYLNDDSLIVTRSRLEIAQDVIGTMIETNTSIDFGLMEFNRNAQNSVGDEDVYDGGRIIQGIVSDMNTTQRENMVTLVESIQASGSTPLCESFYEAYRYIAGKDVLWGNDAAPTSSYSTSDIAPKDTAAESGGTYIQPNSSCAYTYIILMTDGEPQNDSSANSYIKTLTGATSCGSYPFSNQGNRESCMPELAEYMAKTDLDNDSTNGDQYGITYTIGFATNQQLLEDTADKGKGDYYTATNSQELADAFQGALVGILSRETTFTSPAVAVDTFTRTRSRDEVFYAMFEPSLTVDWIGNIKKLKVKIDGDSAVIVQADGTTPAIDSASGDILETATTFWSTSADGGRVGEGGVGALLAARDPATRNVLTNTGNAGALQAFNSTNINATSMGTIDDLALWNLFGASTSDAFNKQLNWALGYDTYDEDDEPSTTVRSWIMGDILHSQPLVVNYGARTNAFTNDNPDMRIISGTNHGFVHMFGNGDGQEDWAFFPKELAEILPVRRRDQSSNDNVYGMDLTPVSYTFDSNSDGTLKSSDGDKVWVFLGMRRGGESYYALDISTPDTPSFLWRIGSDMTAFAELGQTWSEPVVTQIPGHVDANGVPKPALIFGAGYDTNKDLTGLGTADSQGRGVFIVDAATGSLIYSFTPGANSATNLQETGLTHSVPGQVKAFDSNADGLTDRIYFGDTGGNIWRIDLAGNAIPDASNKPWRIVQFAALNGNDEDNDRRFFNAPDVVRIREEGIAIDAVIIGSGDRTNPIALDVQNRLYMLRDEAIGIYSTNRPSDATCSGGSAPDDFRCVLPLRENLLYDITADLINTGDETEQATAQGALDAASGWMMGLEAPGEKSLAETLTINGRVFASTFTPSNIVSDINICEPQAGTGQMYVIDLYTGDRDTIILGSIIPDAPSLHFSEDGSIRVLLPPGAPPNSLDEPGTVDCTSGVCDLGESLRPPYGNYWYQEDY</sequence>
<gene>
    <name evidence="9" type="ORF">C0029_14955</name>
</gene>
<evidence type="ECO:0000256" key="1">
    <source>
        <dbReference type="ARBA" id="ARBA00004561"/>
    </source>
</evidence>
<feature type="region of interest" description="Disordered" evidence="7">
    <location>
        <begin position="1"/>
        <end position="22"/>
    </location>
</feature>
<keyword evidence="3" id="KW-1029">Fimbrium biogenesis</keyword>
<protein>
    <recommendedName>
        <fullName evidence="8">PilY1 beta-propeller domain-containing protein</fullName>
    </recommendedName>
</protein>
<evidence type="ECO:0000256" key="4">
    <source>
        <dbReference type="ARBA" id="ARBA00022723"/>
    </source>
</evidence>
<dbReference type="Proteomes" id="UP000235162">
    <property type="component" value="Unassembled WGS sequence"/>
</dbReference>
<evidence type="ECO:0000256" key="7">
    <source>
        <dbReference type="SAM" id="MobiDB-lite"/>
    </source>
</evidence>
<dbReference type="EMBL" id="PKUR01000003">
    <property type="protein sequence ID" value="PLW85884.1"/>
    <property type="molecule type" value="Genomic_DNA"/>
</dbReference>
<dbReference type="InterPro" id="IPR011047">
    <property type="entry name" value="Quinoprotein_ADH-like_sf"/>
</dbReference>
<keyword evidence="6" id="KW-0281">Fimbrium</keyword>
<evidence type="ECO:0000256" key="5">
    <source>
        <dbReference type="ARBA" id="ARBA00022837"/>
    </source>
</evidence>
<dbReference type="SUPFAM" id="SSF53300">
    <property type="entry name" value="vWA-like"/>
    <property type="match status" value="1"/>
</dbReference>
<comment type="subcellular location">
    <subcellularLocation>
        <location evidence="1">Fimbrium</location>
    </subcellularLocation>
</comment>
<evidence type="ECO:0000256" key="3">
    <source>
        <dbReference type="ARBA" id="ARBA00022558"/>
    </source>
</evidence>
<keyword evidence="10" id="KW-1185">Reference proteome</keyword>
<proteinExistence type="inferred from homology"/>
<keyword evidence="5" id="KW-0106">Calcium</keyword>
<dbReference type="GO" id="GO:0046872">
    <property type="term" value="F:metal ion binding"/>
    <property type="evidence" value="ECO:0007669"/>
    <property type="project" value="UniProtKB-KW"/>
</dbReference>
<dbReference type="GO" id="GO:0009289">
    <property type="term" value="C:pilus"/>
    <property type="evidence" value="ECO:0007669"/>
    <property type="project" value="UniProtKB-SubCell"/>
</dbReference>
<dbReference type="SUPFAM" id="SSF50998">
    <property type="entry name" value="Quinoprotein alcohol dehydrogenase-like"/>
    <property type="match status" value="1"/>
</dbReference>
<keyword evidence="4" id="KW-0479">Metal-binding</keyword>
<organism evidence="9 10">
    <name type="scientific">Halioglobus japonicus</name>
    <dbReference type="NCBI Taxonomy" id="930805"/>
    <lineage>
        <taxon>Bacteria</taxon>
        <taxon>Pseudomonadati</taxon>
        <taxon>Pseudomonadota</taxon>
        <taxon>Gammaproteobacteria</taxon>
        <taxon>Cellvibrionales</taxon>
        <taxon>Halieaceae</taxon>
        <taxon>Halioglobus</taxon>
    </lineage>
</organism>
<dbReference type="Pfam" id="PF05567">
    <property type="entry name" value="T4P_PilY1"/>
    <property type="match status" value="1"/>
</dbReference>
<reference evidence="9 10" key="1">
    <citation type="submission" date="2018-01" db="EMBL/GenBank/DDBJ databases">
        <title>The draft genome sequence of Halioglobus japonicus S1-36.</title>
        <authorList>
            <person name="Du Z.-J."/>
            <person name="Shi M.-J."/>
        </authorList>
    </citation>
    <scope>NUCLEOTIDE SEQUENCE [LARGE SCALE GENOMIC DNA]</scope>
    <source>
        <strain evidence="9 10">S1-36</strain>
    </source>
</reference>
<evidence type="ECO:0000313" key="10">
    <source>
        <dbReference type="Proteomes" id="UP000235162"/>
    </source>
</evidence>
<evidence type="ECO:0000256" key="6">
    <source>
        <dbReference type="ARBA" id="ARBA00023263"/>
    </source>
</evidence>
<feature type="domain" description="PilY1 beta-propeller" evidence="8">
    <location>
        <begin position="833"/>
        <end position="1077"/>
    </location>
</feature>
<comment type="similarity">
    <text evidence="2">Belongs to the PilY1 family.</text>
</comment>
<dbReference type="InterPro" id="IPR008707">
    <property type="entry name" value="B-propeller_PilY1"/>
</dbReference>
<feature type="compositionally biased region" description="Polar residues" evidence="7">
    <location>
        <begin position="10"/>
        <end position="22"/>
    </location>
</feature>
<evidence type="ECO:0000259" key="8">
    <source>
        <dbReference type="Pfam" id="PF05567"/>
    </source>
</evidence>
<dbReference type="Gene3D" id="3.40.50.410">
    <property type="entry name" value="von Willebrand factor, type A domain"/>
    <property type="match status" value="1"/>
</dbReference>
<feature type="region of interest" description="Disordered" evidence="7">
    <location>
        <begin position="304"/>
        <end position="354"/>
    </location>
</feature>
<evidence type="ECO:0000256" key="2">
    <source>
        <dbReference type="ARBA" id="ARBA00008387"/>
    </source>
</evidence>
<comment type="caution">
    <text evidence="9">The sequence shown here is derived from an EMBL/GenBank/DDBJ whole genome shotgun (WGS) entry which is preliminary data.</text>
</comment>
<dbReference type="InterPro" id="IPR036465">
    <property type="entry name" value="vWFA_dom_sf"/>
</dbReference>